<evidence type="ECO:0000313" key="2">
    <source>
        <dbReference type="EMBL" id="QCT18574.1"/>
    </source>
</evidence>
<name>A0A4P8YGE1_9ENTR</name>
<accession>A0A4P8YGE1</accession>
<dbReference type="AlphaFoldDB" id="A0A4P8YGE1"/>
<dbReference type="InterPro" id="IPR012905">
    <property type="entry name" value="PA-IL"/>
</dbReference>
<proteinExistence type="predicted"/>
<dbReference type="KEGG" id="izh:FEM41_02390"/>
<dbReference type="OrthoDB" id="6444532at2"/>
<dbReference type="Pfam" id="PF07828">
    <property type="entry name" value="PA-IL"/>
    <property type="match status" value="2"/>
</dbReference>
<dbReference type="Gene3D" id="2.60.120.430">
    <property type="entry name" value="Galactose-binding lectin"/>
    <property type="match status" value="2"/>
</dbReference>
<evidence type="ECO:0000313" key="3">
    <source>
        <dbReference type="Proteomes" id="UP000302163"/>
    </source>
</evidence>
<dbReference type="InterPro" id="IPR008979">
    <property type="entry name" value="Galactose-bd-like_sf"/>
</dbReference>
<dbReference type="SUPFAM" id="SSF49785">
    <property type="entry name" value="Galactose-binding domain-like"/>
    <property type="match status" value="2"/>
</dbReference>
<reference evidence="2 3" key="1">
    <citation type="submission" date="2019-05" db="EMBL/GenBank/DDBJ databases">
        <title>Complete genome sequence of Izhakiella calystegiae KSNA2, an endophyte isolated from beach morning glory (Calystegia soldanella).</title>
        <authorList>
            <person name="Jiang L."/>
            <person name="Jeong J.C."/>
            <person name="Kim C.Y."/>
            <person name="Kim D.H."/>
            <person name="Kim S.W."/>
            <person name="Lee j."/>
        </authorList>
    </citation>
    <scope>NUCLEOTIDE SEQUENCE [LARGE SCALE GENOMIC DNA]</scope>
    <source>
        <strain evidence="2 3">KSNA2</strain>
    </source>
</reference>
<dbReference type="RefSeq" id="WP_138094088.1">
    <property type="nucleotide sequence ID" value="NZ_CP040428.1"/>
</dbReference>
<gene>
    <name evidence="2" type="ORF">FEM41_02390</name>
</gene>
<sequence>MTDNVLWSGKVDAKAEQGVNTGKTLKAGDIITITASGWIKLGKEDYTLAAPQGAIPRDGSLTASKHVVLKAKIGSTEQPVGNSLYRWTVPTDGELVLVVVDGAGKYTDNSGSFDAVVYQEVSNAKKGEWKGRVDATNSNWTKTGVTVNKGDKISVAASGIAQYDRNGRSFGPDGDSQHPSAQQRDPNFVCPDAIAGTLIIQVGSQSYGIGSGEFDWPAPESGEIAFIFNDINPATEYQNNTGGYDVKLIVKG</sequence>
<organism evidence="2 3">
    <name type="scientific">Jejubacter calystegiae</name>
    <dbReference type="NCBI Taxonomy" id="2579935"/>
    <lineage>
        <taxon>Bacteria</taxon>
        <taxon>Pseudomonadati</taxon>
        <taxon>Pseudomonadota</taxon>
        <taxon>Gammaproteobacteria</taxon>
        <taxon>Enterobacterales</taxon>
        <taxon>Enterobacteriaceae</taxon>
        <taxon>Jejubacter</taxon>
    </lineage>
</organism>
<protein>
    <submittedName>
        <fullName evidence="2">Lectin</fullName>
    </submittedName>
</protein>
<feature type="region of interest" description="Disordered" evidence="1">
    <location>
        <begin position="164"/>
        <end position="186"/>
    </location>
</feature>
<keyword evidence="3" id="KW-1185">Reference proteome</keyword>
<dbReference type="Proteomes" id="UP000302163">
    <property type="component" value="Chromosome"/>
</dbReference>
<evidence type="ECO:0000256" key="1">
    <source>
        <dbReference type="SAM" id="MobiDB-lite"/>
    </source>
</evidence>
<dbReference type="EMBL" id="CP040428">
    <property type="protein sequence ID" value="QCT18574.1"/>
    <property type="molecule type" value="Genomic_DNA"/>
</dbReference>